<keyword evidence="2" id="KW-1185">Reference proteome</keyword>
<gene>
    <name evidence="1" type="ORF">HPB50_011321</name>
</gene>
<sequence>MSSARPNGRRLSTPWLGNSTAGGCFREERRRSPTLESYSGGERPRNRYRSPASDRTPTTPPAFRASR</sequence>
<evidence type="ECO:0000313" key="2">
    <source>
        <dbReference type="Proteomes" id="UP000821845"/>
    </source>
</evidence>
<reference evidence="1" key="1">
    <citation type="submission" date="2020-05" db="EMBL/GenBank/DDBJ databases">
        <title>Large-scale comparative analyses of tick genomes elucidate their genetic diversity and vector capacities.</title>
        <authorList>
            <person name="Jia N."/>
            <person name="Wang J."/>
            <person name="Shi W."/>
            <person name="Du L."/>
            <person name="Sun Y."/>
            <person name="Zhan W."/>
            <person name="Jiang J."/>
            <person name="Wang Q."/>
            <person name="Zhang B."/>
            <person name="Ji P."/>
            <person name="Sakyi L.B."/>
            <person name="Cui X."/>
            <person name="Yuan T."/>
            <person name="Jiang B."/>
            <person name="Yang W."/>
            <person name="Lam T.T.-Y."/>
            <person name="Chang Q."/>
            <person name="Ding S."/>
            <person name="Wang X."/>
            <person name="Zhu J."/>
            <person name="Ruan X."/>
            <person name="Zhao L."/>
            <person name="Wei J."/>
            <person name="Que T."/>
            <person name="Du C."/>
            <person name="Cheng J."/>
            <person name="Dai P."/>
            <person name="Han X."/>
            <person name="Huang E."/>
            <person name="Gao Y."/>
            <person name="Liu J."/>
            <person name="Shao H."/>
            <person name="Ye R."/>
            <person name="Li L."/>
            <person name="Wei W."/>
            <person name="Wang X."/>
            <person name="Wang C."/>
            <person name="Yang T."/>
            <person name="Huo Q."/>
            <person name="Li W."/>
            <person name="Guo W."/>
            <person name="Chen H."/>
            <person name="Zhou L."/>
            <person name="Ni X."/>
            <person name="Tian J."/>
            <person name="Zhou Y."/>
            <person name="Sheng Y."/>
            <person name="Liu T."/>
            <person name="Pan Y."/>
            <person name="Xia L."/>
            <person name="Li J."/>
            <person name="Zhao F."/>
            <person name="Cao W."/>
        </authorList>
    </citation>
    <scope>NUCLEOTIDE SEQUENCE</scope>
    <source>
        <strain evidence="1">Hyas-2018</strain>
    </source>
</reference>
<evidence type="ECO:0000313" key="1">
    <source>
        <dbReference type="EMBL" id="KAH6935879.1"/>
    </source>
</evidence>
<organism evidence="1 2">
    <name type="scientific">Hyalomma asiaticum</name>
    <name type="common">Tick</name>
    <dbReference type="NCBI Taxonomy" id="266040"/>
    <lineage>
        <taxon>Eukaryota</taxon>
        <taxon>Metazoa</taxon>
        <taxon>Ecdysozoa</taxon>
        <taxon>Arthropoda</taxon>
        <taxon>Chelicerata</taxon>
        <taxon>Arachnida</taxon>
        <taxon>Acari</taxon>
        <taxon>Parasitiformes</taxon>
        <taxon>Ixodida</taxon>
        <taxon>Ixodoidea</taxon>
        <taxon>Ixodidae</taxon>
        <taxon>Hyalomminae</taxon>
        <taxon>Hyalomma</taxon>
    </lineage>
</organism>
<name>A0ACB7SPP4_HYAAI</name>
<dbReference type="Proteomes" id="UP000821845">
    <property type="component" value="Chromosome 3"/>
</dbReference>
<dbReference type="EMBL" id="CM023483">
    <property type="protein sequence ID" value="KAH6935879.1"/>
    <property type="molecule type" value="Genomic_DNA"/>
</dbReference>
<accession>A0ACB7SPP4</accession>
<comment type="caution">
    <text evidence="1">The sequence shown here is derived from an EMBL/GenBank/DDBJ whole genome shotgun (WGS) entry which is preliminary data.</text>
</comment>
<protein>
    <submittedName>
        <fullName evidence="1">Uncharacterized protein</fullName>
    </submittedName>
</protein>
<proteinExistence type="predicted"/>